<gene>
    <name evidence="2" type="ORF">GR170_00070</name>
</gene>
<dbReference type="RefSeq" id="WP_160890770.1">
    <property type="nucleotide sequence ID" value="NZ_WUMU01000001.1"/>
</dbReference>
<keyword evidence="1" id="KW-0472">Membrane</keyword>
<protein>
    <submittedName>
        <fullName evidence="2">Uncharacterized protein</fullName>
    </submittedName>
</protein>
<keyword evidence="1" id="KW-1133">Transmembrane helix</keyword>
<dbReference type="EMBL" id="WUMU01000001">
    <property type="protein sequence ID" value="MXN16214.1"/>
    <property type="molecule type" value="Genomic_DNA"/>
</dbReference>
<evidence type="ECO:0000313" key="3">
    <source>
        <dbReference type="Proteomes" id="UP000477911"/>
    </source>
</evidence>
<proteinExistence type="predicted"/>
<reference evidence="2 3" key="1">
    <citation type="submission" date="2019-12" db="EMBL/GenBank/DDBJ databases">
        <authorList>
            <person name="Li M."/>
        </authorList>
    </citation>
    <scope>NUCLEOTIDE SEQUENCE [LARGE SCALE GENOMIC DNA]</scope>
    <source>
        <strain evidence="2 3">GBMRC 2024</strain>
    </source>
</reference>
<evidence type="ECO:0000256" key="1">
    <source>
        <dbReference type="SAM" id="Phobius"/>
    </source>
</evidence>
<feature type="transmembrane region" description="Helical" evidence="1">
    <location>
        <begin position="49"/>
        <end position="72"/>
    </location>
</feature>
<feature type="transmembrane region" description="Helical" evidence="1">
    <location>
        <begin position="7"/>
        <end position="29"/>
    </location>
</feature>
<sequence length="111" mass="12194">MPRLVRLYILQCLIGFAISALFTAGLIVFDVMGLKHLILGSRDGWLGAFLIFFSNGIVFAGVQFAITIMGMAEGEGPRGGRRFPLRILRAQPVRVAASGAEKRRARTQPFE</sequence>
<keyword evidence="3" id="KW-1185">Reference proteome</keyword>
<accession>A0A6L7FVT4</accession>
<dbReference type="AlphaFoldDB" id="A0A6L7FVT4"/>
<name>A0A6L7FVT4_9RHOB</name>
<evidence type="ECO:0000313" key="2">
    <source>
        <dbReference type="EMBL" id="MXN16214.1"/>
    </source>
</evidence>
<keyword evidence="1" id="KW-0812">Transmembrane</keyword>
<dbReference type="Proteomes" id="UP000477911">
    <property type="component" value="Unassembled WGS sequence"/>
</dbReference>
<comment type="caution">
    <text evidence="2">The sequence shown here is derived from an EMBL/GenBank/DDBJ whole genome shotgun (WGS) entry which is preliminary data.</text>
</comment>
<organism evidence="2 3">
    <name type="scientific">Pseudooceanicola albus</name>
    <dbReference type="NCBI Taxonomy" id="2692189"/>
    <lineage>
        <taxon>Bacteria</taxon>
        <taxon>Pseudomonadati</taxon>
        <taxon>Pseudomonadota</taxon>
        <taxon>Alphaproteobacteria</taxon>
        <taxon>Rhodobacterales</taxon>
        <taxon>Paracoccaceae</taxon>
        <taxon>Pseudooceanicola</taxon>
    </lineage>
</organism>